<keyword evidence="2" id="KW-1185">Reference proteome</keyword>
<gene>
    <name evidence="1" type="ORF">QAD02_005933</name>
</gene>
<proteinExistence type="predicted"/>
<reference evidence="1" key="1">
    <citation type="submission" date="2023-04" db="EMBL/GenBank/DDBJ databases">
        <title>A chromosome-level genome assembly of the parasitoid wasp Eretmocerus hayati.</title>
        <authorList>
            <person name="Zhong Y."/>
            <person name="Liu S."/>
            <person name="Liu Y."/>
        </authorList>
    </citation>
    <scope>NUCLEOTIDE SEQUENCE</scope>
    <source>
        <strain evidence="1">ZJU_SS_LIU_2023</strain>
    </source>
</reference>
<sequence length="287" mass="32232">MAQLNALASTIFILCSLLNSNRGEPIRGNNVQKVEDGEFPFVVSFNIPDQSPVDDREHFCTGVLISERHVLTAAHCIRTDDSMRRVEILAGHSNLISPYVRKFKPASWLKYEDWIQFSSKKKLKKSAEAYHDIAIVKLATTSTGISPAKLMPMKTKIREGKSILLTGWGKTNHGIKPLIMRKATLTVSSKESCITRAHRIKPDFYDYDSLLKDNTIYFSDDSCAHGECGDVGNPIFDENQHVMGIYVGRCPPIGRFDPLQFNVAMNINYYRDFLKAAIQNLGDKSTA</sequence>
<organism evidence="1 2">
    <name type="scientific">Eretmocerus hayati</name>
    <dbReference type="NCBI Taxonomy" id="131215"/>
    <lineage>
        <taxon>Eukaryota</taxon>
        <taxon>Metazoa</taxon>
        <taxon>Ecdysozoa</taxon>
        <taxon>Arthropoda</taxon>
        <taxon>Hexapoda</taxon>
        <taxon>Insecta</taxon>
        <taxon>Pterygota</taxon>
        <taxon>Neoptera</taxon>
        <taxon>Endopterygota</taxon>
        <taxon>Hymenoptera</taxon>
        <taxon>Apocrita</taxon>
        <taxon>Proctotrupomorpha</taxon>
        <taxon>Chalcidoidea</taxon>
        <taxon>Aphelinidae</taxon>
        <taxon>Aphelininae</taxon>
        <taxon>Eretmocerus</taxon>
    </lineage>
</organism>
<protein>
    <submittedName>
        <fullName evidence="1">Uncharacterized protein</fullName>
    </submittedName>
</protein>
<name>A0ACC2N0N2_9HYME</name>
<dbReference type="EMBL" id="CM056744">
    <property type="protein sequence ID" value="KAJ8664271.1"/>
    <property type="molecule type" value="Genomic_DNA"/>
</dbReference>
<dbReference type="Proteomes" id="UP001239111">
    <property type="component" value="Chromosome 4"/>
</dbReference>
<accession>A0ACC2N0N2</accession>
<evidence type="ECO:0000313" key="1">
    <source>
        <dbReference type="EMBL" id="KAJ8664271.1"/>
    </source>
</evidence>
<comment type="caution">
    <text evidence="1">The sequence shown here is derived from an EMBL/GenBank/DDBJ whole genome shotgun (WGS) entry which is preliminary data.</text>
</comment>
<evidence type="ECO:0000313" key="2">
    <source>
        <dbReference type="Proteomes" id="UP001239111"/>
    </source>
</evidence>